<keyword evidence="3" id="KW-1185">Reference proteome</keyword>
<gene>
    <name evidence="2" type="ORF">KS4_12180</name>
</gene>
<name>A0A517YSF8_9BACT</name>
<sequence length="94" mass="10223">MLEPAIRPVRTSSADQTSAPKQPFEKSDFDQLLKDAQEITLAKPVQTNTQKTQSAATQLPANVLSDLSRIDSVENASLRSILNANMTPNLKEAS</sequence>
<proteinExistence type="predicted"/>
<protein>
    <submittedName>
        <fullName evidence="2">Uncharacterized protein</fullName>
    </submittedName>
</protein>
<evidence type="ECO:0000313" key="3">
    <source>
        <dbReference type="Proteomes" id="UP000317369"/>
    </source>
</evidence>
<evidence type="ECO:0000256" key="1">
    <source>
        <dbReference type="SAM" id="MobiDB-lite"/>
    </source>
</evidence>
<organism evidence="2 3">
    <name type="scientific">Poriferisphaera corsica</name>
    <dbReference type="NCBI Taxonomy" id="2528020"/>
    <lineage>
        <taxon>Bacteria</taxon>
        <taxon>Pseudomonadati</taxon>
        <taxon>Planctomycetota</taxon>
        <taxon>Phycisphaerae</taxon>
        <taxon>Phycisphaerales</taxon>
        <taxon>Phycisphaeraceae</taxon>
        <taxon>Poriferisphaera</taxon>
    </lineage>
</organism>
<evidence type="ECO:0000313" key="2">
    <source>
        <dbReference type="EMBL" id="QDU33173.1"/>
    </source>
</evidence>
<reference evidence="2 3" key="1">
    <citation type="submission" date="2019-02" db="EMBL/GenBank/DDBJ databases">
        <title>Deep-cultivation of Planctomycetes and their phenomic and genomic characterization uncovers novel biology.</title>
        <authorList>
            <person name="Wiegand S."/>
            <person name="Jogler M."/>
            <person name="Boedeker C."/>
            <person name="Pinto D."/>
            <person name="Vollmers J."/>
            <person name="Rivas-Marin E."/>
            <person name="Kohn T."/>
            <person name="Peeters S.H."/>
            <person name="Heuer A."/>
            <person name="Rast P."/>
            <person name="Oberbeckmann S."/>
            <person name="Bunk B."/>
            <person name="Jeske O."/>
            <person name="Meyerdierks A."/>
            <person name="Storesund J.E."/>
            <person name="Kallscheuer N."/>
            <person name="Luecker S."/>
            <person name="Lage O.M."/>
            <person name="Pohl T."/>
            <person name="Merkel B.J."/>
            <person name="Hornburger P."/>
            <person name="Mueller R.-W."/>
            <person name="Bruemmer F."/>
            <person name="Labrenz M."/>
            <person name="Spormann A.M."/>
            <person name="Op den Camp H."/>
            <person name="Overmann J."/>
            <person name="Amann R."/>
            <person name="Jetten M.S.M."/>
            <person name="Mascher T."/>
            <person name="Medema M.H."/>
            <person name="Devos D.P."/>
            <person name="Kaster A.-K."/>
            <person name="Ovreas L."/>
            <person name="Rohde M."/>
            <person name="Galperin M.Y."/>
            <person name="Jogler C."/>
        </authorList>
    </citation>
    <scope>NUCLEOTIDE SEQUENCE [LARGE SCALE GENOMIC DNA]</scope>
    <source>
        <strain evidence="2 3">KS4</strain>
    </source>
</reference>
<feature type="compositionally biased region" description="Polar residues" evidence="1">
    <location>
        <begin position="10"/>
        <end position="20"/>
    </location>
</feature>
<dbReference type="Proteomes" id="UP000317369">
    <property type="component" value="Chromosome"/>
</dbReference>
<accession>A0A517YSF8</accession>
<dbReference type="KEGG" id="pcor:KS4_12180"/>
<dbReference type="RefSeq" id="WP_145075870.1">
    <property type="nucleotide sequence ID" value="NZ_CP036425.1"/>
</dbReference>
<dbReference type="EMBL" id="CP036425">
    <property type="protein sequence ID" value="QDU33173.1"/>
    <property type="molecule type" value="Genomic_DNA"/>
</dbReference>
<feature type="region of interest" description="Disordered" evidence="1">
    <location>
        <begin position="1"/>
        <end position="25"/>
    </location>
</feature>
<dbReference type="AlphaFoldDB" id="A0A517YSF8"/>